<evidence type="ECO:0000313" key="11">
    <source>
        <dbReference type="Proteomes" id="UP000265903"/>
    </source>
</evidence>
<dbReference type="InterPro" id="IPR014223">
    <property type="entry name" value="ABC_CydC/D"/>
</dbReference>
<evidence type="ECO:0000256" key="2">
    <source>
        <dbReference type="ARBA" id="ARBA00022692"/>
    </source>
</evidence>
<dbReference type="Proteomes" id="UP000265903">
    <property type="component" value="Unassembled WGS sequence"/>
</dbReference>
<dbReference type="SMART" id="SM00382">
    <property type="entry name" value="AAA"/>
    <property type="match status" value="1"/>
</dbReference>
<feature type="domain" description="ABC transporter" evidence="8">
    <location>
        <begin position="339"/>
        <end position="533"/>
    </location>
</feature>
<evidence type="ECO:0000256" key="1">
    <source>
        <dbReference type="ARBA" id="ARBA00004651"/>
    </source>
</evidence>
<dbReference type="Pfam" id="PF00005">
    <property type="entry name" value="ABC_tran"/>
    <property type="match status" value="1"/>
</dbReference>
<dbReference type="PROSITE" id="PS50893">
    <property type="entry name" value="ABC_TRANSPORTER_2"/>
    <property type="match status" value="1"/>
</dbReference>
<comment type="subcellular location">
    <subcellularLocation>
        <location evidence="1">Cell membrane</location>
        <topology evidence="1">Multi-pass membrane protein</topology>
    </subcellularLocation>
</comment>
<keyword evidence="10" id="KW-0378">Hydrolase</keyword>
<dbReference type="InterPro" id="IPR011527">
    <property type="entry name" value="ABC1_TM_dom"/>
</dbReference>
<dbReference type="EMBL" id="QMDL01000001">
    <property type="protein sequence ID" value="RMJ06293.1"/>
    <property type="molecule type" value="Genomic_DNA"/>
</dbReference>
<dbReference type="GO" id="GO:0016887">
    <property type="term" value="F:ATP hydrolysis activity"/>
    <property type="evidence" value="ECO:0007669"/>
    <property type="project" value="InterPro"/>
</dbReference>
<feature type="transmembrane region" description="Helical" evidence="7">
    <location>
        <begin position="169"/>
        <end position="187"/>
    </location>
</feature>
<feature type="transmembrane region" description="Helical" evidence="7">
    <location>
        <begin position="20"/>
        <end position="41"/>
    </location>
</feature>
<feature type="transmembrane region" description="Helical" evidence="7">
    <location>
        <begin position="47"/>
        <end position="65"/>
    </location>
</feature>
<dbReference type="PANTHER" id="PTHR24221:SF653">
    <property type="entry name" value="TRANSPORT ATP-BINDING PROTEIN CYDC"/>
    <property type="match status" value="1"/>
</dbReference>
<feature type="domain" description="ABC transmembrane type-1" evidence="9">
    <location>
        <begin position="19"/>
        <end position="287"/>
    </location>
</feature>
<dbReference type="PANTHER" id="PTHR24221">
    <property type="entry name" value="ATP-BINDING CASSETTE SUB-FAMILY B"/>
    <property type="match status" value="1"/>
</dbReference>
<protein>
    <submittedName>
        <fullName evidence="10">Putative multidrug export ATP-binding/permease protein</fullName>
        <ecNumber evidence="10">3.6.3.-</ecNumber>
    </submittedName>
</protein>
<accession>A0A3M2RLS2</accession>
<dbReference type="NCBIfam" id="TIGR02868">
    <property type="entry name" value="CydC"/>
    <property type="match status" value="1"/>
</dbReference>
<dbReference type="AlphaFoldDB" id="A0A3M2RLS2"/>
<keyword evidence="6 7" id="KW-0472">Membrane</keyword>
<dbReference type="EC" id="3.6.3.-" evidence="10"/>
<evidence type="ECO:0000313" key="10">
    <source>
        <dbReference type="EMBL" id="RMJ06293.1"/>
    </source>
</evidence>
<dbReference type="GO" id="GO:0140359">
    <property type="term" value="F:ABC-type transporter activity"/>
    <property type="evidence" value="ECO:0007669"/>
    <property type="project" value="InterPro"/>
</dbReference>
<dbReference type="Gene3D" id="3.40.50.300">
    <property type="entry name" value="P-loop containing nucleotide triphosphate hydrolases"/>
    <property type="match status" value="1"/>
</dbReference>
<gene>
    <name evidence="10" type="ORF">DOQ08_00979</name>
</gene>
<dbReference type="InterPro" id="IPR027417">
    <property type="entry name" value="P-loop_NTPase"/>
</dbReference>
<dbReference type="GO" id="GO:0034040">
    <property type="term" value="F:ATPase-coupled lipid transmembrane transporter activity"/>
    <property type="evidence" value="ECO:0007669"/>
    <property type="project" value="TreeGrafter"/>
</dbReference>
<dbReference type="InterPro" id="IPR039421">
    <property type="entry name" value="Type_1_exporter"/>
</dbReference>
<evidence type="ECO:0000256" key="3">
    <source>
        <dbReference type="ARBA" id="ARBA00022741"/>
    </source>
</evidence>
<name>A0A3M2RLS2_9GAMM</name>
<evidence type="ECO:0000259" key="8">
    <source>
        <dbReference type="PROSITE" id="PS50893"/>
    </source>
</evidence>
<dbReference type="InterPro" id="IPR003593">
    <property type="entry name" value="AAA+_ATPase"/>
</dbReference>
<organism evidence="10 11">
    <name type="scientific">Marinobacter litoralis</name>
    <dbReference type="NCBI Taxonomy" id="187981"/>
    <lineage>
        <taxon>Bacteria</taxon>
        <taxon>Pseudomonadati</taxon>
        <taxon>Pseudomonadota</taxon>
        <taxon>Gammaproteobacteria</taxon>
        <taxon>Pseudomonadales</taxon>
        <taxon>Marinobacteraceae</taxon>
        <taxon>Marinobacter</taxon>
    </lineage>
</organism>
<dbReference type="RefSeq" id="WP_114333745.1">
    <property type="nucleotide sequence ID" value="NZ_QMDL01000001.1"/>
</dbReference>
<keyword evidence="3" id="KW-0547">Nucleotide-binding</keyword>
<dbReference type="GO" id="GO:0034775">
    <property type="term" value="P:glutathione transmembrane transport"/>
    <property type="evidence" value="ECO:0007669"/>
    <property type="project" value="InterPro"/>
</dbReference>
<feature type="transmembrane region" description="Helical" evidence="7">
    <location>
        <begin position="141"/>
        <end position="163"/>
    </location>
</feature>
<dbReference type="GO" id="GO:0045454">
    <property type="term" value="P:cell redox homeostasis"/>
    <property type="evidence" value="ECO:0007669"/>
    <property type="project" value="InterPro"/>
</dbReference>
<evidence type="ECO:0000256" key="7">
    <source>
        <dbReference type="SAM" id="Phobius"/>
    </source>
</evidence>
<dbReference type="OrthoDB" id="9802264at2"/>
<evidence type="ECO:0000256" key="6">
    <source>
        <dbReference type="ARBA" id="ARBA00023136"/>
    </source>
</evidence>
<dbReference type="Pfam" id="PF00664">
    <property type="entry name" value="ABC_membrane"/>
    <property type="match status" value="1"/>
</dbReference>
<keyword evidence="2 7" id="KW-0812">Transmembrane</keyword>
<evidence type="ECO:0000256" key="4">
    <source>
        <dbReference type="ARBA" id="ARBA00022840"/>
    </source>
</evidence>
<dbReference type="GO" id="GO:0005524">
    <property type="term" value="F:ATP binding"/>
    <property type="evidence" value="ECO:0007669"/>
    <property type="project" value="UniProtKB-KW"/>
</dbReference>
<dbReference type="Gene3D" id="1.20.1560.10">
    <property type="entry name" value="ABC transporter type 1, transmembrane domain"/>
    <property type="match status" value="1"/>
</dbReference>
<comment type="caution">
    <text evidence="10">The sequence shown here is derived from an EMBL/GenBank/DDBJ whole genome shotgun (WGS) entry which is preliminary data.</text>
</comment>
<dbReference type="SUPFAM" id="SSF52540">
    <property type="entry name" value="P-loop containing nucleoside triphosphate hydrolases"/>
    <property type="match status" value="1"/>
</dbReference>
<keyword evidence="5 7" id="KW-1133">Transmembrane helix</keyword>
<evidence type="ECO:0000256" key="5">
    <source>
        <dbReference type="ARBA" id="ARBA00022989"/>
    </source>
</evidence>
<dbReference type="InterPro" id="IPR003439">
    <property type="entry name" value="ABC_transporter-like_ATP-bd"/>
</dbReference>
<sequence>MRELRPWLNLILQRRGRLVIGALLLLATLISGIALLALSGWFLTETALVGLLFAAGIQAYINLYVPGGGIRFFAVSRTVARYFERLYNHNTVLRLLTDIRVALFDQMAQAGHRDRGLQKGAQWLSRLTADVDALDTLYLRLVAPTALAAVVTLLVVLLVWLLLDLETALTALGFLATAFVMASWALYRRTQALSGELNDRHEHLRSDVIEHLEGFSELTAAGRIGKHAALLKRQSLALDKDQAVIETQAGWHLSAAQLLINLSAVFVLWSGFALFHKGAVSGPVLVMLPIVLLGLNEVYAMLPDAFGKLGATLAAARRLNKDVEPSAVQPVSPATSSTLIASDLTIGYPGNAPVMTHFSLTVQEGERLGIVGASGSGKSSLADTFARVTPALTGTLECPPCAYLTQSTVVFEDTLKTNLLLGNPNATDADLWRVLELVELAERFTRENEGLDTWLGSGGNRLSGGEARRLVLARVLLSNAPLVILDEPFTGVDTDTRKRITPLIDRWLEGRTVISLGHGPEALLPSDHVLHLN</sequence>
<dbReference type="PROSITE" id="PS50929">
    <property type="entry name" value="ABC_TM1F"/>
    <property type="match status" value="1"/>
</dbReference>
<keyword evidence="4 10" id="KW-0067">ATP-binding</keyword>
<dbReference type="PROSITE" id="PS00211">
    <property type="entry name" value="ABC_TRANSPORTER_1"/>
    <property type="match status" value="1"/>
</dbReference>
<dbReference type="InterPro" id="IPR017871">
    <property type="entry name" value="ABC_transporter-like_CS"/>
</dbReference>
<proteinExistence type="predicted"/>
<evidence type="ECO:0000259" key="9">
    <source>
        <dbReference type="PROSITE" id="PS50929"/>
    </source>
</evidence>
<dbReference type="SUPFAM" id="SSF90123">
    <property type="entry name" value="ABC transporter transmembrane region"/>
    <property type="match status" value="1"/>
</dbReference>
<dbReference type="InterPro" id="IPR036640">
    <property type="entry name" value="ABC1_TM_sf"/>
</dbReference>
<reference evidence="10 11" key="1">
    <citation type="submission" date="2018-08" db="EMBL/GenBank/DDBJ databases">
        <title>Whole Genome Sequence of the Moderate Halophilic Marine Bacterium Marinobacter litoralis Sw-45.</title>
        <authorList>
            <person name="Musa H."/>
        </authorList>
    </citation>
    <scope>NUCLEOTIDE SEQUENCE [LARGE SCALE GENOMIC DNA]</scope>
    <source>
        <strain evidence="10 11">Sw-45</strain>
    </source>
</reference>
<dbReference type="GO" id="GO:0005886">
    <property type="term" value="C:plasma membrane"/>
    <property type="evidence" value="ECO:0007669"/>
    <property type="project" value="UniProtKB-SubCell"/>
</dbReference>
<keyword evidence="11" id="KW-1185">Reference proteome</keyword>
<feature type="transmembrane region" description="Helical" evidence="7">
    <location>
        <begin position="258"/>
        <end position="276"/>
    </location>
</feature>